<feature type="domain" description="Zn(2)-C6 fungal-type" evidence="8">
    <location>
        <begin position="3"/>
        <end position="36"/>
    </location>
</feature>
<dbReference type="InterPro" id="IPR036864">
    <property type="entry name" value="Zn2-C6_fun-type_DNA-bd_sf"/>
</dbReference>
<feature type="region of interest" description="Disordered" evidence="7">
    <location>
        <begin position="527"/>
        <end position="549"/>
    </location>
</feature>
<dbReference type="SMART" id="SM00906">
    <property type="entry name" value="Fungal_trans"/>
    <property type="match status" value="1"/>
</dbReference>
<comment type="caution">
    <text evidence="9">The sequence shown here is derived from an EMBL/GenBank/DDBJ whole genome shotgun (WGS) entry which is preliminary data.</text>
</comment>
<dbReference type="InterPro" id="IPR007219">
    <property type="entry name" value="XnlR_reg_dom"/>
</dbReference>
<evidence type="ECO:0000256" key="2">
    <source>
        <dbReference type="ARBA" id="ARBA00022723"/>
    </source>
</evidence>
<dbReference type="Pfam" id="PF00172">
    <property type="entry name" value="Zn_clus"/>
    <property type="match status" value="1"/>
</dbReference>
<keyword evidence="3" id="KW-0805">Transcription regulation</keyword>
<accession>A0A0F9XLE1</accession>
<evidence type="ECO:0000259" key="8">
    <source>
        <dbReference type="PROSITE" id="PS50048"/>
    </source>
</evidence>
<evidence type="ECO:0000256" key="1">
    <source>
        <dbReference type="ARBA" id="ARBA00004123"/>
    </source>
</evidence>
<dbReference type="GO" id="GO:0008270">
    <property type="term" value="F:zinc ion binding"/>
    <property type="evidence" value="ECO:0007669"/>
    <property type="project" value="InterPro"/>
</dbReference>
<keyword evidence="2" id="KW-0479">Metal-binding</keyword>
<dbReference type="GO" id="GO:0005634">
    <property type="term" value="C:nucleus"/>
    <property type="evidence" value="ECO:0007669"/>
    <property type="project" value="UniProtKB-SubCell"/>
</dbReference>
<protein>
    <recommendedName>
        <fullName evidence="8">Zn(2)-C6 fungal-type domain-containing protein</fullName>
    </recommendedName>
</protein>
<reference evidence="10" key="1">
    <citation type="journal article" date="2015" name="Genome Announc.">
        <title>Draft whole-genome sequence of the biocontrol agent Trichoderma harzianum T6776.</title>
        <authorList>
            <person name="Baroncelli R."/>
            <person name="Piaggeschi G."/>
            <person name="Fiorini L."/>
            <person name="Bertolini E."/>
            <person name="Zapparata A."/>
            <person name="Pe M.E."/>
            <person name="Sarrocco S."/>
            <person name="Vannacci G."/>
        </authorList>
    </citation>
    <scope>NUCLEOTIDE SEQUENCE [LARGE SCALE GENOMIC DNA]</scope>
    <source>
        <strain evidence="10">T6776</strain>
    </source>
</reference>
<keyword evidence="6" id="KW-0539">Nucleus</keyword>
<keyword evidence="5" id="KW-0804">Transcription</keyword>
<evidence type="ECO:0000256" key="5">
    <source>
        <dbReference type="ARBA" id="ARBA00023163"/>
    </source>
</evidence>
<evidence type="ECO:0000256" key="6">
    <source>
        <dbReference type="ARBA" id="ARBA00023242"/>
    </source>
</evidence>
<organism evidence="9 10">
    <name type="scientific">Trichoderma harzianum</name>
    <name type="common">Hypocrea lixii</name>
    <dbReference type="NCBI Taxonomy" id="5544"/>
    <lineage>
        <taxon>Eukaryota</taxon>
        <taxon>Fungi</taxon>
        <taxon>Dikarya</taxon>
        <taxon>Ascomycota</taxon>
        <taxon>Pezizomycotina</taxon>
        <taxon>Sordariomycetes</taxon>
        <taxon>Hypocreomycetidae</taxon>
        <taxon>Hypocreales</taxon>
        <taxon>Hypocreaceae</taxon>
        <taxon>Trichoderma</taxon>
    </lineage>
</organism>
<keyword evidence="4" id="KW-0238">DNA-binding</keyword>
<dbReference type="PANTHER" id="PTHR31845:SF17">
    <property type="entry name" value="ZN(II)2CYS6 TRANSCRIPTION FACTOR (EUROFUNG)"/>
    <property type="match status" value="1"/>
</dbReference>
<dbReference type="AlphaFoldDB" id="A0A0F9XLE1"/>
<dbReference type="Proteomes" id="UP000034112">
    <property type="component" value="Unassembled WGS sequence"/>
</dbReference>
<dbReference type="GO" id="GO:0000981">
    <property type="term" value="F:DNA-binding transcription factor activity, RNA polymerase II-specific"/>
    <property type="evidence" value="ECO:0007669"/>
    <property type="project" value="InterPro"/>
</dbReference>
<dbReference type="PROSITE" id="PS50048">
    <property type="entry name" value="ZN2_CY6_FUNGAL_2"/>
    <property type="match status" value="1"/>
</dbReference>
<dbReference type="OrthoDB" id="3163292at2759"/>
<dbReference type="CDD" id="cd12148">
    <property type="entry name" value="fungal_TF_MHR"/>
    <property type="match status" value="1"/>
</dbReference>
<dbReference type="InterPro" id="IPR051089">
    <property type="entry name" value="prtT"/>
</dbReference>
<evidence type="ECO:0000313" key="10">
    <source>
        <dbReference type="Proteomes" id="UP000034112"/>
    </source>
</evidence>
<evidence type="ECO:0000313" key="9">
    <source>
        <dbReference type="EMBL" id="KKP05596.1"/>
    </source>
</evidence>
<feature type="region of interest" description="Disordered" evidence="7">
    <location>
        <begin position="112"/>
        <end position="132"/>
    </location>
</feature>
<sequence length="616" mass="69468">MNACLPCRKVKMKCRQGSQPASKCERCARKSLDCVFQQHRRGRKPGTKISKRNMPALPSTYAAVKKTPDYSGDTPSIAESVPAEEPGNLQPSGLLNQEAMRGKFSLRRILSTTDGDALEPPETSSPGRPEDPIEMGILNLSIAKSLFENFIIVLNPYISQLDPNLHTFLYVRQKSSFLFTAVLAMSAKTFNPIVYNALYDHAQNLYTESFRNGAKSTEIVQAILVLTYWKQPQDTRAWTSLGYAIRMCMDMGWHKLTAYSPASHATTDEKRRREIRNIERTWFVLFVYDRSISLQTGRPWMIERNAFIESIEAWCGDPIADPNDDLLGAFVTLRLMSSSIFSLHAPHSRRGERVPLENTEALLSLKKASIERWERHWIQNVEQKQSSEDETHKFLIRFYGTHFRLQLFSLPLQDVLSSEFSDSSLHLDIIWAAFTGAMDMLKLISRHSGQLYFAQDSIHVMTAYSAAFLVKLLLSAPDTVVQEIEATTIDVIRTAAQAFSQQATAPGTSCELQARFLQNIATKLSQRRRTEQPTPIAKFSNGDRHPSLDQNEINSTRLPFLPLEVGQAMPQSLDQPLPEVFIFQHTDLDPLFTDDGAWADILSSAAFNTQNGVLLA</sequence>
<dbReference type="SUPFAM" id="SSF57701">
    <property type="entry name" value="Zn2/Cys6 DNA-binding domain"/>
    <property type="match status" value="1"/>
</dbReference>
<gene>
    <name evidence="9" type="ORF">THAR02_02322</name>
</gene>
<dbReference type="Gene3D" id="4.10.240.10">
    <property type="entry name" value="Zn(2)-C6 fungal-type DNA-binding domain"/>
    <property type="match status" value="1"/>
</dbReference>
<dbReference type="EMBL" id="JOKZ01000045">
    <property type="protein sequence ID" value="KKP05596.1"/>
    <property type="molecule type" value="Genomic_DNA"/>
</dbReference>
<dbReference type="CDD" id="cd00067">
    <property type="entry name" value="GAL4"/>
    <property type="match status" value="1"/>
</dbReference>
<evidence type="ECO:0000256" key="7">
    <source>
        <dbReference type="SAM" id="MobiDB-lite"/>
    </source>
</evidence>
<comment type="subcellular location">
    <subcellularLocation>
        <location evidence="1">Nucleus</location>
    </subcellularLocation>
</comment>
<evidence type="ECO:0000256" key="3">
    <source>
        <dbReference type="ARBA" id="ARBA00023015"/>
    </source>
</evidence>
<feature type="region of interest" description="Disordered" evidence="7">
    <location>
        <begin position="68"/>
        <end position="94"/>
    </location>
</feature>
<name>A0A0F9XLE1_TRIHA</name>
<evidence type="ECO:0000256" key="4">
    <source>
        <dbReference type="ARBA" id="ARBA00023125"/>
    </source>
</evidence>
<proteinExistence type="predicted"/>
<dbReference type="GO" id="GO:0000976">
    <property type="term" value="F:transcription cis-regulatory region binding"/>
    <property type="evidence" value="ECO:0007669"/>
    <property type="project" value="TreeGrafter"/>
</dbReference>
<dbReference type="PANTHER" id="PTHR31845">
    <property type="entry name" value="FINGER DOMAIN PROTEIN, PUTATIVE-RELATED"/>
    <property type="match status" value="1"/>
</dbReference>
<dbReference type="InterPro" id="IPR001138">
    <property type="entry name" value="Zn2Cys6_DnaBD"/>
</dbReference>
<dbReference type="OMA" id="PWMIERN"/>
<dbReference type="SMART" id="SM00066">
    <property type="entry name" value="GAL4"/>
    <property type="match status" value="1"/>
</dbReference>
<dbReference type="PROSITE" id="PS00463">
    <property type="entry name" value="ZN2_CY6_FUNGAL_1"/>
    <property type="match status" value="1"/>
</dbReference>
<dbReference type="GO" id="GO:0006351">
    <property type="term" value="P:DNA-templated transcription"/>
    <property type="evidence" value="ECO:0007669"/>
    <property type="project" value="InterPro"/>
</dbReference>
<dbReference type="Pfam" id="PF04082">
    <property type="entry name" value="Fungal_trans"/>
    <property type="match status" value="1"/>
</dbReference>